<dbReference type="Pfam" id="PF02706">
    <property type="entry name" value="Wzz"/>
    <property type="match status" value="1"/>
</dbReference>
<accession>A0A0A8K111</accession>
<dbReference type="HOGENOM" id="CLU_009912_2_0_5"/>
<evidence type="ECO:0000313" key="10">
    <source>
        <dbReference type="EMBL" id="BAQ15684.1"/>
    </source>
</evidence>
<dbReference type="OrthoDB" id="230260at2"/>
<keyword evidence="6" id="KW-0175">Coiled coil</keyword>
<comment type="subcellular location">
    <subcellularLocation>
        <location evidence="1">Cell membrane</location>
        <topology evidence="1">Multi-pass membrane protein</topology>
    </subcellularLocation>
</comment>
<keyword evidence="11" id="KW-1185">Reference proteome</keyword>
<protein>
    <submittedName>
        <fullName evidence="10">Succinoglycan biosynthesis transport protein exop</fullName>
    </submittedName>
</protein>
<evidence type="ECO:0000256" key="6">
    <source>
        <dbReference type="SAM" id="Coils"/>
    </source>
</evidence>
<evidence type="ECO:0000256" key="5">
    <source>
        <dbReference type="ARBA" id="ARBA00023136"/>
    </source>
</evidence>
<evidence type="ECO:0000313" key="11">
    <source>
        <dbReference type="Proteomes" id="UP000031643"/>
    </source>
</evidence>
<dbReference type="GO" id="GO:0005886">
    <property type="term" value="C:plasma membrane"/>
    <property type="evidence" value="ECO:0007669"/>
    <property type="project" value="UniProtKB-SubCell"/>
</dbReference>
<feature type="domain" description="Tyrosine-protein kinase G-rich" evidence="9">
    <location>
        <begin position="385"/>
        <end position="458"/>
    </location>
</feature>
<reference evidence="10 11" key="1">
    <citation type="submission" date="2014-09" db="EMBL/GenBank/DDBJ databases">
        <title>Genome sequencing of Methyloceanibacter caenitepidi Gela4.</title>
        <authorList>
            <person name="Takeuchi M."/>
            <person name="Susumu S."/>
            <person name="Kamagata Y."/>
            <person name="Oshima K."/>
            <person name="Hattori M."/>
            <person name="Iwasaki W."/>
        </authorList>
    </citation>
    <scope>NUCLEOTIDE SEQUENCE [LARGE SCALE GENOMIC DNA]</scope>
    <source>
        <strain evidence="10 11">Gela4</strain>
    </source>
</reference>
<sequence>METEATYAPSPSLGDAVAVLWRRWFLIAMTTAIAIALGVAYIVVAPRYFTASTEILIDPRKKNTVENEVLPSGLGTTASDNFALVDSQMKVITSDVVLKPVVESQNLAENPEFNGTERGIAARAIGFVSELLGGSGAGPAASPEELALWNLRNAITVERDTETYVIVITVTTRNAVKSAEIARAIADAYLRDQSGERLETTQRVSSQMDAQLATLRDRLLKAEGKVQKFRAENDLQISENDVLIDTRQLEQLNEKLADAKADLAKTQAKYDQLQRLLKSGVDPDAMAESINSSTVTGLRDQYATAARREAVLSASLLPSHPTMVQARSEVQRLAGLIRAEVERIAKAIKLENDAAKERLRAAEAALAASRKDVNTSDSAIVELRELQREAETTRAVYESFLSRVKQMNESESVYTPDARIITPASIPLKPSSPKKLLTLALASMAGFMLGCALALVRDFTGQPSTHTNTELLTRSGLTPLISIPALRPQRGLIGTGRGGQSAPPNLYEIAIEVLDGGARSRYRSAVMQLLSYIMDLEASDQPRIVTLTSALPGEGKTALALSLGVGAASSGLKTLLVDASNSNPALTKMLGQESTGRSYRDRLVSDAQLGLSFLSLQDAAGQRSSEHVRKRELEELAGRYDLTVIDGGLLKDDTTMEPLISISEAVLLVSQSKKSSPAVDASAAADLLEMARGRYCASVLTMANA</sequence>
<keyword evidence="4 7" id="KW-1133">Transmembrane helix</keyword>
<dbReference type="Proteomes" id="UP000031643">
    <property type="component" value="Chromosome"/>
</dbReference>
<feature type="coiled-coil region" evidence="6">
    <location>
        <begin position="338"/>
        <end position="403"/>
    </location>
</feature>
<dbReference type="PANTHER" id="PTHR32309:SF13">
    <property type="entry name" value="FERRIC ENTEROBACTIN TRANSPORT PROTEIN FEPE"/>
    <property type="match status" value="1"/>
</dbReference>
<feature type="transmembrane region" description="Helical" evidence="7">
    <location>
        <begin position="24"/>
        <end position="44"/>
    </location>
</feature>
<proteinExistence type="predicted"/>
<dbReference type="PANTHER" id="PTHR32309">
    <property type="entry name" value="TYROSINE-PROTEIN KINASE"/>
    <property type="match status" value="1"/>
</dbReference>
<organism evidence="10 11">
    <name type="scientific">Methyloceanibacter caenitepidi</name>
    <dbReference type="NCBI Taxonomy" id="1384459"/>
    <lineage>
        <taxon>Bacteria</taxon>
        <taxon>Pseudomonadati</taxon>
        <taxon>Pseudomonadota</taxon>
        <taxon>Alphaproteobacteria</taxon>
        <taxon>Hyphomicrobiales</taxon>
        <taxon>Hyphomicrobiaceae</taxon>
        <taxon>Methyloceanibacter</taxon>
    </lineage>
</organism>
<feature type="coiled-coil region" evidence="6">
    <location>
        <begin position="212"/>
        <end position="276"/>
    </location>
</feature>
<dbReference type="GO" id="GO:0004713">
    <property type="term" value="F:protein tyrosine kinase activity"/>
    <property type="evidence" value="ECO:0007669"/>
    <property type="project" value="TreeGrafter"/>
</dbReference>
<dbReference type="Gene3D" id="3.40.50.300">
    <property type="entry name" value="P-loop containing nucleotide triphosphate hydrolases"/>
    <property type="match status" value="1"/>
</dbReference>
<keyword evidence="2" id="KW-1003">Cell membrane</keyword>
<dbReference type="InterPro" id="IPR050445">
    <property type="entry name" value="Bact_polysacc_biosynth/exp"/>
</dbReference>
<evidence type="ECO:0000259" key="9">
    <source>
        <dbReference type="Pfam" id="PF13807"/>
    </source>
</evidence>
<gene>
    <name evidence="10" type="ORF">GL4_0214</name>
</gene>
<evidence type="ECO:0000256" key="4">
    <source>
        <dbReference type="ARBA" id="ARBA00022989"/>
    </source>
</evidence>
<dbReference type="EMBL" id="AP014648">
    <property type="protein sequence ID" value="BAQ15684.1"/>
    <property type="molecule type" value="Genomic_DNA"/>
</dbReference>
<evidence type="ECO:0000259" key="8">
    <source>
        <dbReference type="Pfam" id="PF02706"/>
    </source>
</evidence>
<dbReference type="InterPro" id="IPR027417">
    <property type="entry name" value="P-loop_NTPase"/>
</dbReference>
<name>A0A0A8K111_9HYPH</name>
<dbReference type="AlphaFoldDB" id="A0A0A8K111"/>
<dbReference type="RefSeq" id="WP_045363592.1">
    <property type="nucleotide sequence ID" value="NZ_AP014648.1"/>
</dbReference>
<feature type="domain" description="Polysaccharide chain length determinant N-terminal" evidence="8">
    <location>
        <begin position="13"/>
        <end position="103"/>
    </location>
</feature>
<dbReference type="STRING" id="1384459.GL4_0214"/>
<dbReference type="Pfam" id="PF13807">
    <property type="entry name" value="GNVR"/>
    <property type="match status" value="1"/>
</dbReference>
<evidence type="ECO:0000256" key="7">
    <source>
        <dbReference type="SAM" id="Phobius"/>
    </source>
</evidence>
<keyword evidence="3 7" id="KW-0812">Transmembrane</keyword>
<dbReference type="KEGG" id="mcg:GL4_0214"/>
<dbReference type="SUPFAM" id="SSF52540">
    <property type="entry name" value="P-loop containing nucleoside triphosphate hydrolases"/>
    <property type="match status" value="1"/>
</dbReference>
<dbReference type="InterPro" id="IPR032807">
    <property type="entry name" value="GNVR"/>
</dbReference>
<keyword evidence="5 7" id="KW-0472">Membrane</keyword>
<evidence type="ECO:0000256" key="1">
    <source>
        <dbReference type="ARBA" id="ARBA00004651"/>
    </source>
</evidence>
<evidence type="ECO:0000256" key="3">
    <source>
        <dbReference type="ARBA" id="ARBA00022692"/>
    </source>
</evidence>
<dbReference type="InterPro" id="IPR003856">
    <property type="entry name" value="LPS_length_determ_N"/>
</dbReference>
<evidence type="ECO:0000256" key="2">
    <source>
        <dbReference type="ARBA" id="ARBA00022475"/>
    </source>
</evidence>